<gene>
    <name evidence="2" type="ORF">THAOC_18541</name>
</gene>
<proteinExistence type="predicted"/>
<organism evidence="2 3">
    <name type="scientific">Thalassiosira oceanica</name>
    <name type="common">Marine diatom</name>
    <dbReference type="NCBI Taxonomy" id="159749"/>
    <lineage>
        <taxon>Eukaryota</taxon>
        <taxon>Sar</taxon>
        <taxon>Stramenopiles</taxon>
        <taxon>Ochrophyta</taxon>
        <taxon>Bacillariophyta</taxon>
        <taxon>Coscinodiscophyceae</taxon>
        <taxon>Thalassiosirophycidae</taxon>
        <taxon>Thalassiosirales</taxon>
        <taxon>Thalassiosiraceae</taxon>
        <taxon>Thalassiosira</taxon>
    </lineage>
</organism>
<evidence type="ECO:0000313" key="3">
    <source>
        <dbReference type="Proteomes" id="UP000266841"/>
    </source>
</evidence>
<feature type="region of interest" description="Disordered" evidence="1">
    <location>
        <begin position="64"/>
        <end position="85"/>
    </location>
</feature>
<dbReference type="OrthoDB" id="92990at2759"/>
<reference evidence="2 3" key="1">
    <citation type="journal article" date="2012" name="Genome Biol.">
        <title>Genome and low-iron response of an oceanic diatom adapted to chronic iron limitation.</title>
        <authorList>
            <person name="Lommer M."/>
            <person name="Specht M."/>
            <person name="Roy A.S."/>
            <person name="Kraemer L."/>
            <person name="Andreson R."/>
            <person name="Gutowska M.A."/>
            <person name="Wolf J."/>
            <person name="Bergner S.V."/>
            <person name="Schilhabel M.B."/>
            <person name="Klostermeier U.C."/>
            <person name="Beiko R.G."/>
            <person name="Rosenstiel P."/>
            <person name="Hippler M."/>
            <person name="Laroche J."/>
        </authorList>
    </citation>
    <scope>NUCLEOTIDE SEQUENCE [LARGE SCALE GENOMIC DNA]</scope>
    <source>
        <strain evidence="2 3">CCMP1005</strain>
    </source>
</reference>
<dbReference type="AlphaFoldDB" id="K0SRR7"/>
<comment type="caution">
    <text evidence="2">The sequence shown here is derived from an EMBL/GenBank/DDBJ whole genome shotgun (WGS) entry which is preliminary data.</text>
</comment>
<evidence type="ECO:0000256" key="1">
    <source>
        <dbReference type="SAM" id="MobiDB-lite"/>
    </source>
</evidence>
<dbReference type="Proteomes" id="UP000266841">
    <property type="component" value="Unassembled WGS sequence"/>
</dbReference>
<accession>K0SRR7</accession>
<keyword evidence="3" id="KW-1185">Reference proteome</keyword>
<dbReference type="EMBL" id="AGNL01020477">
    <property type="protein sequence ID" value="EJK61027.1"/>
    <property type="molecule type" value="Genomic_DNA"/>
</dbReference>
<name>K0SRR7_THAOC</name>
<sequence length="195" mass="21934">MLKGFRNEDPATVKTLSIEVDVPELLVKCAAKAGATAQEKRVADLTLLAFYYLLRVGEYTSRYRNSKSKEKTKRGRPGKKKRNKKTVNFRVSDVKFFKKDGGGRLRQLPPDASAVDIMSADSATLLLTDGSEKWLEERLHTPTDYQACKTLSGASPGPHHRGHSFVHNFKHRVAVRLPGKERNPTRHSKGRQPRP</sequence>
<feature type="region of interest" description="Disordered" evidence="1">
    <location>
        <begin position="175"/>
        <end position="195"/>
    </location>
</feature>
<evidence type="ECO:0000313" key="2">
    <source>
        <dbReference type="EMBL" id="EJK61027.1"/>
    </source>
</evidence>
<protein>
    <submittedName>
        <fullName evidence="2">Uncharacterized protein</fullName>
    </submittedName>
</protein>
<feature type="compositionally biased region" description="Basic residues" evidence="1">
    <location>
        <begin position="185"/>
        <end position="195"/>
    </location>
</feature>